<keyword evidence="1" id="KW-1133">Transmembrane helix</keyword>
<dbReference type="RefSeq" id="WP_093113108.1">
    <property type="nucleotide sequence ID" value="NZ_FNGG01000003.1"/>
</dbReference>
<dbReference type="InterPro" id="IPR001466">
    <property type="entry name" value="Beta-lactam-related"/>
</dbReference>
<dbReference type="EMBL" id="FNUG01000003">
    <property type="protein sequence ID" value="SEE93731.1"/>
    <property type="molecule type" value="Genomic_DNA"/>
</dbReference>
<feature type="transmembrane region" description="Helical" evidence="1">
    <location>
        <begin position="7"/>
        <end position="24"/>
    </location>
</feature>
<reference evidence="3 4" key="1">
    <citation type="submission" date="2016-10" db="EMBL/GenBank/DDBJ databases">
        <authorList>
            <person name="de Groot N.N."/>
        </authorList>
    </citation>
    <scope>NUCLEOTIDE SEQUENCE [LARGE SCALE GENOMIC DNA]</scope>
    <source>
        <strain evidence="3 4">DSM 23553</strain>
    </source>
</reference>
<accession>A0A1H5MYM6</accession>
<organism evidence="3 4">
    <name type="scientific">Salinimicrobium catena</name>
    <dbReference type="NCBI Taxonomy" id="390640"/>
    <lineage>
        <taxon>Bacteria</taxon>
        <taxon>Pseudomonadati</taxon>
        <taxon>Bacteroidota</taxon>
        <taxon>Flavobacteriia</taxon>
        <taxon>Flavobacteriales</taxon>
        <taxon>Flavobacteriaceae</taxon>
        <taxon>Salinimicrobium</taxon>
    </lineage>
</organism>
<keyword evidence="1" id="KW-0812">Transmembrane</keyword>
<sequence>MNKIFKISLLLILLAIIVVAVLYYPRLNLITGFAAKNMCSCTFISEREPANIAATDNGFEPVSMAKSEVNAAEKYASSEVFGLKERTAVFIPGIGCTLVPEDVENEERTTLTPNRSREKIACPYPFGHEKAVDTTFSEVNYDRLETALDSAFAPRNLTRAVVVLYRDHLLAERYSEGFSEDTKLLGWSMTKSITSALIGILNRQGKVSLEQDHLFEEWNEDERSAITLNNLLHMNSGLAWEEDYTKISDVTKMLFLSEDMSEVQLQKSLVGEPGSAWNYSSGTTNLLSALIRDQFDTHQEYLDFWYSELIDKIGMHSMVVETDLAGNYVGSSYAWATPRDWARFGLLYLNKGEWNGEQVLEPSWIDYTVKPTPGSDGEYGAYFWLNAGGVYPNVPRDLFSANGFQGQHVFVIPSNDLVVVRFGLKEHPDFNVDDFLNSIISSIEKTQ</sequence>
<protein>
    <recommendedName>
        <fullName evidence="2">Beta-lactamase-related domain-containing protein</fullName>
    </recommendedName>
</protein>
<dbReference type="InterPro" id="IPR050789">
    <property type="entry name" value="Diverse_Enzym_Activities"/>
</dbReference>
<evidence type="ECO:0000256" key="1">
    <source>
        <dbReference type="SAM" id="Phobius"/>
    </source>
</evidence>
<dbReference type="AlphaFoldDB" id="A0A1H5MYM6"/>
<evidence type="ECO:0000313" key="3">
    <source>
        <dbReference type="EMBL" id="SEE93731.1"/>
    </source>
</evidence>
<dbReference type="PANTHER" id="PTHR43283">
    <property type="entry name" value="BETA-LACTAMASE-RELATED"/>
    <property type="match status" value="1"/>
</dbReference>
<dbReference type="PANTHER" id="PTHR43283:SF7">
    <property type="entry name" value="BETA-LACTAMASE-RELATED DOMAIN-CONTAINING PROTEIN"/>
    <property type="match status" value="1"/>
</dbReference>
<keyword evidence="4" id="KW-1185">Reference proteome</keyword>
<name>A0A1H5MYM6_9FLAO</name>
<evidence type="ECO:0000259" key="2">
    <source>
        <dbReference type="Pfam" id="PF00144"/>
    </source>
</evidence>
<feature type="domain" description="Beta-lactamase-related" evidence="2">
    <location>
        <begin position="160"/>
        <end position="428"/>
    </location>
</feature>
<dbReference type="Pfam" id="PF00144">
    <property type="entry name" value="Beta-lactamase"/>
    <property type="match status" value="1"/>
</dbReference>
<keyword evidence="1" id="KW-0472">Membrane</keyword>
<dbReference type="InterPro" id="IPR012338">
    <property type="entry name" value="Beta-lactam/transpept-like"/>
</dbReference>
<evidence type="ECO:0000313" key="4">
    <source>
        <dbReference type="Proteomes" id="UP000199448"/>
    </source>
</evidence>
<dbReference type="STRING" id="390640.SAMN04488034_103161"/>
<dbReference type="Proteomes" id="UP000199448">
    <property type="component" value="Unassembled WGS sequence"/>
</dbReference>
<proteinExistence type="predicted"/>
<dbReference type="OrthoDB" id="9773047at2"/>
<gene>
    <name evidence="3" type="ORF">SAMN04488034_103161</name>
</gene>
<dbReference type="Gene3D" id="3.40.710.10">
    <property type="entry name" value="DD-peptidase/beta-lactamase superfamily"/>
    <property type="match status" value="1"/>
</dbReference>
<dbReference type="SUPFAM" id="SSF56601">
    <property type="entry name" value="beta-lactamase/transpeptidase-like"/>
    <property type="match status" value="1"/>
</dbReference>